<evidence type="ECO:0000313" key="15">
    <source>
        <dbReference type="EMBL" id="WRP16363.1"/>
    </source>
</evidence>
<dbReference type="Gene3D" id="3.40.50.300">
    <property type="entry name" value="P-loop containing nucleotide triphosphate hydrolases"/>
    <property type="match status" value="2"/>
</dbReference>
<reference evidence="15 16" key="1">
    <citation type="journal article" date="2024" name="Front. Microbiol.">
        <title>Novel thermophilic genera Geochorda gen. nov. and Carboxydochorda gen. nov. from the deep terrestrial subsurface reveal the ecophysiological diversity in the class Limnochordia.</title>
        <authorList>
            <person name="Karnachuk O.V."/>
            <person name="Lukina A.P."/>
            <person name="Avakyan M.R."/>
            <person name="Kadnikov V.V."/>
            <person name="Begmatov S."/>
            <person name="Beletsky A.V."/>
            <person name="Vlasova K.G."/>
            <person name="Novikov A.A."/>
            <person name="Shcherbakova V.A."/>
            <person name="Mardanov A.V."/>
            <person name="Ravin N.V."/>
        </authorList>
    </citation>
    <scope>NUCLEOTIDE SEQUENCE [LARGE SCALE GENOMIC DNA]</scope>
    <source>
        <strain evidence="15 16">L945</strain>
    </source>
</reference>
<organism evidence="15 16">
    <name type="scientific">Carboxydichorda subterranea</name>
    <dbReference type="NCBI Taxonomy" id="3109565"/>
    <lineage>
        <taxon>Bacteria</taxon>
        <taxon>Bacillati</taxon>
        <taxon>Bacillota</taxon>
        <taxon>Limnochordia</taxon>
        <taxon>Limnochordales</taxon>
        <taxon>Geochordaceae</taxon>
        <taxon>Carboxydichorda</taxon>
    </lineage>
</organism>
<evidence type="ECO:0000256" key="3">
    <source>
        <dbReference type="ARBA" id="ARBA00022801"/>
    </source>
</evidence>
<keyword evidence="6 11" id="KW-0238">DNA-binding</keyword>
<evidence type="ECO:0000256" key="4">
    <source>
        <dbReference type="ARBA" id="ARBA00022806"/>
    </source>
</evidence>
<dbReference type="GO" id="GO:0003678">
    <property type="term" value="F:DNA helicase activity"/>
    <property type="evidence" value="ECO:0007669"/>
    <property type="project" value="UniProtKB-EC"/>
</dbReference>
<dbReference type="EC" id="5.6.2.4" evidence="11"/>
<evidence type="ECO:0000256" key="7">
    <source>
        <dbReference type="ARBA" id="ARBA00023235"/>
    </source>
</evidence>
<dbReference type="Gene3D" id="1.10.486.10">
    <property type="entry name" value="PCRA, domain 4"/>
    <property type="match status" value="1"/>
</dbReference>
<dbReference type="InterPro" id="IPR014016">
    <property type="entry name" value="UvrD-like_ATP-bd"/>
</dbReference>
<sequence length="750" mass="83657">MPFLQGLNEAQREAVQHVEGPLLVVAGPGSGKTRVLTYRVAYLIATGAAAPDEILAVTFTNKAAQQMVQRLRQLLGPGLSERAWVGTFHATCVQILRRDGPHVGVPHDFAIFDTPDQVQVMREALKALNIDPKRYDPRGVLAACSRWKNELIGPEQAAAEARSVYDRTVARAFERYQQLMREARALDFDDLLVETVRLLREHPAVLEKYQRRFRFILVDEYQDTNHAQYQLVRLLSQAHRNLMVVGDEMQSIYGWRGADIRNILSFERDYPGARVVRLEQNYRSTKTIVEAANRLIRHNTERLDKRLWTHNAAGAPITFCRAEDERGEATFVALQILRGVQEGKRSWDSFVLLYRTHAQSRTFEEAFLAHQIPYRIVAGLRFYERKEIKDILAYLRLIASPGDVVSLRRIVNVPRRGVGETTVERLVAWARQHGVEPGDGAALEAACEAGVFTRPVAQAMRAFAGQLVRWRALAGGTLGEHGLTGLVEQVIKESGYLDMLKQERTEEAQARIENLEELLSLATRWEQEHPEGGLDDFLAHVALMSDVDDYDESARVVTLMTLHSAKGLEFPVVFLVGMEEGILPHARSTFEASDLEEERRLCYVGVTRAKEKLYLTCARSRVMWGQLVANPVSRFVDEMPREAIEDVSETWSRERVEREALSLAQRAGAAARGAASIGPAPQATGRGAADGAGGPAPGWKPGDRVVHDSFGEGTVVAVDPSGRRDAILTVAFEGAGIKRLMASVAPIRRA</sequence>
<dbReference type="InterPro" id="IPR014017">
    <property type="entry name" value="DNA_helicase_UvrD-like_C"/>
</dbReference>
<dbReference type="InterPro" id="IPR000212">
    <property type="entry name" value="DNA_helicase_UvrD/REP"/>
</dbReference>
<evidence type="ECO:0000256" key="12">
    <source>
        <dbReference type="SAM" id="MobiDB-lite"/>
    </source>
</evidence>
<evidence type="ECO:0000256" key="11">
    <source>
        <dbReference type="RuleBase" id="RU364053"/>
    </source>
</evidence>
<evidence type="ECO:0000256" key="8">
    <source>
        <dbReference type="ARBA" id="ARBA00034617"/>
    </source>
</evidence>
<dbReference type="RefSeq" id="WP_324715635.1">
    <property type="nucleotide sequence ID" value="NZ_CP141615.1"/>
</dbReference>
<evidence type="ECO:0000256" key="10">
    <source>
        <dbReference type="PROSITE-ProRule" id="PRU00560"/>
    </source>
</evidence>
<feature type="domain" description="UvrD-like helicase C-terminal" evidence="14">
    <location>
        <begin position="286"/>
        <end position="567"/>
    </location>
</feature>
<dbReference type="Pfam" id="PF21196">
    <property type="entry name" value="PcrA_UvrD_tudor"/>
    <property type="match status" value="1"/>
</dbReference>
<dbReference type="PROSITE" id="PS51217">
    <property type="entry name" value="UVRD_HELICASE_CTER"/>
    <property type="match status" value="1"/>
</dbReference>
<feature type="domain" description="UvrD-like helicase ATP-binding" evidence="13">
    <location>
        <begin position="5"/>
        <end position="285"/>
    </location>
</feature>
<dbReference type="PANTHER" id="PTHR11070">
    <property type="entry name" value="UVRD / RECB / PCRA DNA HELICASE FAMILY MEMBER"/>
    <property type="match status" value="1"/>
</dbReference>
<comment type="catalytic activity">
    <reaction evidence="8">
        <text>Couples ATP hydrolysis with the unwinding of duplex DNA by translocating in the 3'-5' direction.</text>
        <dbReference type="EC" id="5.6.2.4"/>
    </reaction>
</comment>
<name>A0ABZ1BW82_9FIRM</name>
<dbReference type="GO" id="GO:0016787">
    <property type="term" value="F:hydrolase activity"/>
    <property type="evidence" value="ECO:0007669"/>
    <property type="project" value="UniProtKB-KW"/>
</dbReference>
<keyword evidence="3 10" id="KW-0378">Hydrolase</keyword>
<evidence type="ECO:0000313" key="16">
    <source>
        <dbReference type="Proteomes" id="UP001332192"/>
    </source>
</evidence>
<evidence type="ECO:0000256" key="2">
    <source>
        <dbReference type="ARBA" id="ARBA00022741"/>
    </source>
</evidence>
<keyword evidence="4 10" id="KW-0347">Helicase</keyword>
<comment type="similarity">
    <text evidence="1 11">Belongs to the helicase family. UvrD subfamily.</text>
</comment>
<dbReference type="PROSITE" id="PS51198">
    <property type="entry name" value="UVRD_HELICASE_ATP_BIND"/>
    <property type="match status" value="1"/>
</dbReference>
<dbReference type="EMBL" id="CP141615">
    <property type="protein sequence ID" value="WRP16363.1"/>
    <property type="molecule type" value="Genomic_DNA"/>
</dbReference>
<dbReference type="InterPro" id="IPR005751">
    <property type="entry name" value="ATP-dep_DNA_helicase_PcrA"/>
</dbReference>
<proteinExistence type="inferred from homology"/>
<feature type="region of interest" description="Disordered" evidence="12">
    <location>
        <begin position="672"/>
        <end position="705"/>
    </location>
</feature>
<evidence type="ECO:0000256" key="9">
    <source>
        <dbReference type="ARBA" id="ARBA00048988"/>
    </source>
</evidence>
<comment type="catalytic activity">
    <reaction evidence="9 11">
        <text>ATP + H2O = ADP + phosphate + H(+)</text>
        <dbReference type="Rhea" id="RHEA:13065"/>
        <dbReference type="ChEBI" id="CHEBI:15377"/>
        <dbReference type="ChEBI" id="CHEBI:15378"/>
        <dbReference type="ChEBI" id="CHEBI:30616"/>
        <dbReference type="ChEBI" id="CHEBI:43474"/>
        <dbReference type="ChEBI" id="CHEBI:456216"/>
        <dbReference type="EC" id="5.6.2.4"/>
    </reaction>
</comment>
<accession>A0ABZ1BW82</accession>
<dbReference type="Gene3D" id="1.10.10.160">
    <property type="match status" value="1"/>
</dbReference>
<dbReference type="SUPFAM" id="SSF52540">
    <property type="entry name" value="P-loop containing nucleoside triphosphate hydrolases"/>
    <property type="match status" value="1"/>
</dbReference>
<evidence type="ECO:0000259" key="14">
    <source>
        <dbReference type="PROSITE" id="PS51217"/>
    </source>
</evidence>
<dbReference type="InterPro" id="IPR027417">
    <property type="entry name" value="P-loop_NTPase"/>
</dbReference>
<keyword evidence="2 10" id="KW-0547">Nucleotide-binding</keyword>
<dbReference type="CDD" id="cd17932">
    <property type="entry name" value="DEXQc_UvrD"/>
    <property type="match status" value="1"/>
</dbReference>
<dbReference type="InterPro" id="IPR013986">
    <property type="entry name" value="DExx_box_DNA_helicase_dom_sf"/>
</dbReference>
<dbReference type="NCBIfam" id="TIGR01073">
    <property type="entry name" value="pcrA"/>
    <property type="match status" value="1"/>
</dbReference>
<feature type="binding site" evidence="10">
    <location>
        <begin position="26"/>
        <end position="33"/>
    </location>
    <ligand>
        <name>ATP</name>
        <dbReference type="ChEBI" id="CHEBI:30616"/>
    </ligand>
</feature>
<gene>
    <name evidence="15" type="primary">pcrA</name>
    <name evidence="15" type="ORF">U7230_09665</name>
</gene>
<dbReference type="Pfam" id="PF00580">
    <property type="entry name" value="UvrD-helicase"/>
    <property type="match status" value="1"/>
</dbReference>
<keyword evidence="5 10" id="KW-0067">ATP-binding</keyword>
<dbReference type="Proteomes" id="UP001332192">
    <property type="component" value="Chromosome"/>
</dbReference>
<dbReference type="CDD" id="cd18807">
    <property type="entry name" value="SF1_C_UvrD"/>
    <property type="match status" value="1"/>
</dbReference>
<keyword evidence="16" id="KW-1185">Reference proteome</keyword>
<evidence type="ECO:0000256" key="1">
    <source>
        <dbReference type="ARBA" id="ARBA00009922"/>
    </source>
</evidence>
<dbReference type="PANTHER" id="PTHR11070:SF2">
    <property type="entry name" value="ATP-DEPENDENT DNA HELICASE SRS2"/>
    <property type="match status" value="1"/>
</dbReference>
<protein>
    <recommendedName>
        <fullName evidence="11">ATP-dependent DNA helicase</fullName>
        <ecNumber evidence="11">5.6.2.4</ecNumber>
    </recommendedName>
</protein>
<evidence type="ECO:0000256" key="6">
    <source>
        <dbReference type="ARBA" id="ARBA00023125"/>
    </source>
</evidence>
<evidence type="ECO:0000256" key="5">
    <source>
        <dbReference type="ARBA" id="ARBA00022840"/>
    </source>
</evidence>
<dbReference type="Pfam" id="PF13361">
    <property type="entry name" value="UvrD_C"/>
    <property type="match status" value="1"/>
</dbReference>
<evidence type="ECO:0000259" key="13">
    <source>
        <dbReference type="PROSITE" id="PS51198"/>
    </source>
</evidence>
<keyword evidence="7" id="KW-0413">Isomerase</keyword>